<protein>
    <submittedName>
        <fullName evidence="1">Uncharacterized protein</fullName>
    </submittedName>
</protein>
<accession>A0A2P2IU54</accession>
<evidence type="ECO:0000313" key="1">
    <source>
        <dbReference type="EMBL" id="MBW84750.1"/>
    </source>
</evidence>
<dbReference type="EMBL" id="GGEC01004267">
    <property type="protein sequence ID" value="MBW84750.1"/>
    <property type="molecule type" value="Transcribed_RNA"/>
</dbReference>
<dbReference type="AlphaFoldDB" id="A0A2P2IU54"/>
<sequence length="52" mass="6008">MYSGVPFIDRKTTVFADIERAKPKSHSLTTDPAPISMFCGFISRWIMRLECR</sequence>
<name>A0A2P2IU54_RHIMU</name>
<organism evidence="1">
    <name type="scientific">Rhizophora mucronata</name>
    <name type="common">Asiatic mangrove</name>
    <dbReference type="NCBI Taxonomy" id="61149"/>
    <lineage>
        <taxon>Eukaryota</taxon>
        <taxon>Viridiplantae</taxon>
        <taxon>Streptophyta</taxon>
        <taxon>Embryophyta</taxon>
        <taxon>Tracheophyta</taxon>
        <taxon>Spermatophyta</taxon>
        <taxon>Magnoliopsida</taxon>
        <taxon>eudicotyledons</taxon>
        <taxon>Gunneridae</taxon>
        <taxon>Pentapetalae</taxon>
        <taxon>rosids</taxon>
        <taxon>fabids</taxon>
        <taxon>Malpighiales</taxon>
        <taxon>Rhizophoraceae</taxon>
        <taxon>Rhizophora</taxon>
    </lineage>
</organism>
<proteinExistence type="predicted"/>
<reference evidence="1" key="1">
    <citation type="submission" date="2018-02" db="EMBL/GenBank/DDBJ databases">
        <title>Rhizophora mucronata_Transcriptome.</title>
        <authorList>
            <person name="Meera S.P."/>
            <person name="Sreeshan A."/>
            <person name="Augustine A."/>
        </authorList>
    </citation>
    <scope>NUCLEOTIDE SEQUENCE</scope>
    <source>
        <tissue evidence="1">Leaf</tissue>
    </source>
</reference>